<reference evidence="1 2" key="1">
    <citation type="submission" date="2024-07" db="EMBL/GenBank/DDBJ databases">
        <title>Draft Genome Sequence of Ferrimicrobium acidiphilum Strain YE2023, Isolated from a Pulp of Bioleach Reactor.</title>
        <authorList>
            <person name="Elkina Y.A."/>
            <person name="Bulaeva A.G."/>
            <person name="Beletsky A.V."/>
            <person name="Mardanov A.V."/>
        </authorList>
    </citation>
    <scope>NUCLEOTIDE SEQUENCE [LARGE SCALE GENOMIC DNA]</scope>
    <source>
        <strain evidence="1 2">YE2023</strain>
    </source>
</reference>
<protein>
    <submittedName>
        <fullName evidence="1">Uncharacterized protein</fullName>
    </submittedName>
</protein>
<comment type="caution">
    <text evidence="1">The sequence shown here is derived from an EMBL/GenBank/DDBJ whole genome shotgun (WGS) entry which is preliminary data.</text>
</comment>
<proteinExistence type="predicted"/>
<accession>A0ABV3Y4L4</accession>
<gene>
    <name evidence="1" type="ORF">AB6A68_11765</name>
</gene>
<organism evidence="1 2">
    <name type="scientific">Ferrimicrobium acidiphilum</name>
    <dbReference type="NCBI Taxonomy" id="121039"/>
    <lineage>
        <taxon>Bacteria</taxon>
        <taxon>Bacillati</taxon>
        <taxon>Actinomycetota</taxon>
        <taxon>Acidimicrobiia</taxon>
        <taxon>Acidimicrobiales</taxon>
        <taxon>Acidimicrobiaceae</taxon>
        <taxon>Ferrimicrobium</taxon>
    </lineage>
</organism>
<keyword evidence="2" id="KW-1185">Reference proteome</keyword>
<sequence>MTPSDPNFHTKLGEVFLASLARLQLETFEHVQEVEQGHRYLLPILLHGGLPSYCVVDVWKQIVSEVRTGVDDGTQVLANWRDRPYFIEKLDKPAQRFLKFAGEFAEDLIGRMVKFVLACQGSSESDWDELDILGSKAGIPSYLLQCDLKSLIRGIASPIGSTRRRSPLPSIVLDLYAGDGPSLRLPSLVSNPAAGMNWLVQGRSTHRYVSASRDDREIPLTPDSPWRVILESDDNRISSTSSFGGHPAAPVYFFNAGTGELLRYQDMLRAERIIALAPKGLKFQASGSGLAVAETEESPLLSGLWSTWDLHQLDLTGLGELRLVWSDALGKSHDVKIRVLSSSSRPGLEGAPIAGVLSSAGLPVFASMPKLIVPPGFTMSSRWRVQLRTHDFVKEVSLDELLHDGSVFDLSGLLPPGGLLLGELTVLGPLGSDLQEELCVVPGLTVSTPDKTFGPREAIEVIVHAPGLFLNDNRDQIMVKDTSERGSCSVEARGSVGHTTLQIRLPRLMWKLRTRTGIVDTDRCELLTLGLDQFEAGELDAILIRAGSRTSVRLQLTGEDSILYESELYRTGGIEGRVAVPLSPMFETIRNAGRVHMRLRVLCSDVQVDVAEILGRYVVSNVSVDTEFSAEADSCWFAVSFTENRAFRNRILRVWSHARIWEGPLEFEIEDQDHNGCLVGLDRKLQPGPYLFEIAVADVWSEVARPSIHDSNVARVDLGTSVELDMYLDSRDRGRVLEALEVVNSGGRITARDLTAVTDDEFDCVARSLVQQIMEWQADVLFQAGFRTLAEVVFEQPERFAEWLTFQAPRQLTRKEFQKLGIVLLPDILDCPPDNLDVRLRDRLWSLSKIFGAGFTPYRAGDEAAAACWHYFTGWNPAMPLSEDSAEERDQLPSRGGGMQADYVNLGPDRLTGLRSMFCPDEVKPLRWVGYLNAVFEFLENTWGKREIADEWRLKFASLYEEQGGREPVHESFLAKLEPERGLPDWCLLPQLLLACAFHLVSFGGDRGRATSALWEVAQFAPALAERSLLVAIALHRLGM</sequence>
<dbReference type="EMBL" id="JBFSHR010000057">
    <property type="protein sequence ID" value="MEX6430502.1"/>
    <property type="molecule type" value="Genomic_DNA"/>
</dbReference>
<name>A0ABV3Y4L4_9ACTN</name>
<evidence type="ECO:0000313" key="2">
    <source>
        <dbReference type="Proteomes" id="UP001560267"/>
    </source>
</evidence>
<evidence type="ECO:0000313" key="1">
    <source>
        <dbReference type="EMBL" id="MEX6430502.1"/>
    </source>
</evidence>
<dbReference type="Proteomes" id="UP001560267">
    <property type="component" value="Unassembled WGS sequence"/>
</dbReference>
<dbReference type="RefSeq" id="WP_369084818.1">
    <property type="nucleotide sequence ID" value="NZ_JBFSHR010000057.1"/>
</dbReference>